<feature type="domain" description="HTH araC/xylS-type" evidence="5">
    <location>
        <begin position="657"/>
        <end position="757"/>
    </location>
</feature>
<evidence type="ECO:0000256" key="3">
    <source>
        <dbReference type="ARBA" id="ARBA00023163"/>
    </source>
</evidence>
<dbReference type="PANTHER" id="PTHR43280:SF2">
    <property type="entry name" value="HTH-TYPE TRANSCRIPTIONAL REGULATOR EXSA"/>
    <property type="match status" value="1"/>
</dbReference>
<dbReference type="OrthoDB" id="9772063at2"/>
<keyword evidence="4" id="KW-0472">Membrane</keyword>
<feature type="transmembrane region" description="Helical" evidence="4">
    <location>
        <begin position="20"/>
        <end position="41"/>
    </location>
</feature>
<reference evidence="6 7" key="1">
    <citation type="submission" date="2018-01" db="EMBL/GenBank/DDBJ databases">
        <authorList>
            <person name="Gaut B.S."/>
            <person name="Morton B.R."/>
            <person name="Clegg M.T."/>
            <person name="Duvall M.R."/>
        </authorList>
    </citation>
    <scope>NUCLEOTIDE SEQUENCE [LARGE SCALE GENOMIC DNA]</scope>
    <source>
        <strain evidence="6">GP69</strain>
    </source>
</reference>
<sequence>MGKGLLSKYKGKKIFRNMFSAVFILPALCIFLACIWGFFWFRASRIETEKVNDGNTLYASSLMVSNYMDLMGNTMEVLRNDTYVKKALAKSDFSWDGDMSVAAQKVLNMVMIDPMFQSVYVLKGNEYRIKCSNPAYPLDEQADRMMIETFYQSQFGRYGVKYYIDIYGCSRTLLYITAGEQNPGTGEKESGIFIGLDMGKIMENIFQPRRQGEQYLLTDAEGNVVHVCGEGYAKGEQLQEEILRTYLEHSDVRQSEVTKVRGGSYLVSCVNMENGFYLMHFLPYKYVEASIVHMRNTFIGIVLLLVLLVLLFAFVMSNWVYSPIDAAIQTTNSAGTSGQPSENISDRVGKTELAGIVQTYRTMVQTMNDLNIRKDQEEMARYLCSRASSAKLPEWVEETYGKTGIHSRVICLRISDMKDLQENHTEEARIFVHHTLVNITEQALKPLGDVLVNPVDEEYTAVILFAEQNLPEEELTGKIREIFSVIRDLVHIGMDAGISNDKEGFAELSAMYQMARAATAYRFMYGIDAIVTEEQMARKALGGNGNIDIRNLLLRLKEGNREKFAEEYFEITNELKEYSIQTAQDILLDMAVEIMKYYNSLNFHFETLSRNDYEKLAAELGKFGYLDDTWEWFSGMQDKICELLARARQGDREDVVDKAMAYLRENYADPNISAQFIAEMYHITPSYFSRLFNERSGYAFPDYLATLRIEEAGKLLMKEANKSIQEICEMVGYTNASYFTATFKKKFGITPGQFRKKHAQSAGNLHQ</sequence>
<dbReference type="PANTHER" id="PTHR43280">
    <property type="entry name" value="ARAC-FAMILY TRANSCRIPTIONAL REGULATOR"/>
    <property type="match status" value="1"/>
</dbReference>
<dbReference type="SUPFAM" id="SSF46689">
    <property type="entry name" value="Homeodomain-like"/>
    <property type="match status" value="1"/>
</dbReference>
<keyword evidence="3" id="KW-0804">Transcription</keyword>
<keyword evidence="6" id="KW-0808">Transferase</keyword>
<keyword evidence="7" id="KW-1185">Reference proteome</keyword>
<keyword evidence="1" id="KW-0805">Transcription regulation</keyword>
<dbReference type="PROSITE" id="PS51257">
    <property type="entry name" value="PROKAR_LIPOPROTEIN"/>
    <property type="match status" value="1"/>
</dbReference>
<dbReference type="PRINTS" id="PR00032">
    <property type="entry name" value="HTHARAC"/>
</dbReference>
<dbReference type="GO" id="GO:0003700">
    <property type="term" value="F:DNA-binding transcription factor activity"/>
    <property type="evidence" value="ECO:0007669"/>
    <property type="project" value="InterPro"/>
</dbReference>
<dbReference type="RefSeq" id="WP_103238786.1">
    <property type="nucleotide sequence ID" value="NZ_JANJZD010000006.1"/>
</dbReference>
<evidence type="ECO:0000256" key="2">
    <source>
        <dbReference type="ARBA" id="ARBA00023125"/>
    </source>
</evidence>
<keyword evidence="6" id="KW-0489">Methyltransferase</keyword>
<evidence type="ECO:0000256" key="4">
    <source>
        <dbReference type="SAM" id="Phobius"/>
    </source>
</evidence>
<dbReference type="GO" id="GO:0008168">
    <property type="term" value="F:methyltransferase activity"/>
    <property type="evidence" value="ECO:0007669"/>
    <property type="project" value="UniProtKB-KW"/>
</dbReference>
<feature type="transmembrane region" description="Helical" evidence="4">
    <location>
        <begin position="298"/>
        <end position="321"/>
    </location>
</feature>
<evidence type="ECO:0000259" key="5">
    <source>
        <dbReference type="PROSITE" id="PS01124"/>
    </source>
</evidence>
<dbReference type="Proteomes" id="UP000236311">
    <property type="component" value="Unassembled WGS sequence"/>
</dbReference>
<protein>
    <submittedName>
        <fullName evidence="6">Bifunctional transcriptional activator/DNA repair enzyme AdaA</fullName>
        <ecNumber evidence="6">2.1.1.-</ecNumber>
    </submittedName>
</protein>
<dbReference type="InterPro" id="IPR020449">
    <property type="entry name" value="Tscrpt_reg_AraC-type_HTH"/>
</dbReference>
<organism evidence="6 7">
    <name type="scientific">Acetatifactor muris</name>
    <dbReference type="NCBI Taxonomy" id="879566"/>
    <lineage>
        <taxon>Bacteria</taxon>
        <taxon>Bacillati</taxon>
        <taxon>Bacillota</taxon>
        <taxon>Clostridia</taxon>
        <taxon>Lachnospirales</taxon>
        <taxon>Lachnospiraceae</taxon>
        <taxon>Acetatifactor</taxon>
    </lineage>
</organism>
<dbReference type="PROSITE" id="PS01124">
    <property type="entry name" value="HTH_ARAC_FAMILY_2"/>
    <property type="match status" value="1"/>
</dbReference>
<dbReference type="EMBL" id="OFSM01000006">
    <property type="protein sequence ID" value="SOY28697.1"/>
    <property type="molecule type" value="Genomic_DNA"/>
</dbReference>
<keyword evidence="4" id="KW-1133">Transmembrane helix</keyword>
<keyword evidence="2" id="KW-0238">DNA-binding</keyword>
<proteinExistence type="predicted"/>
<dbReference type="InterPro" id="IPR009057">
    <property type="entry name" value="Homeodomain-like_sf"/>
</dbReference>
<dbReference type="Pfam" id="PF12833">
    <property type="entry name" value="HTH_18"/>
    <property type="match status" value="1"/>
</dbReference>
<accession>A0A2K4ZDZ7</accession>
<dbReference type="SMART" id="SM00342">
    <property type="entry name" value="HTH_ARAC"/>
    <property type="match status" value="1"/>
</dbReference>
<dbReference type="Gene3D" id="6.10.340.10">
    <property type="match status" value="1"/>
</dbReference>
<keyword evidence="4" id="KW-0812">Transmembrane</keyword>
<name>A0A2K4ZDZ7_9FIRM</name>
<dbReference type="Gene3D" id="1.10.10.60">
    <property type="entry name" value="Homeodomain-like"/>
    <property type="match status" value="2"/>
</dbReference>
<dbReference type="GO" id="GO:0032259">
    <property type="term" value="P:methylation"/>
    <property type="evidence" value="ECO:0007669"/>
    <property type="project" value="UniProtKB-KW"/>
</dbReference>
<gene>
    <name evidence="6" type="primary">adaA_2</name>
    <name evidence="6" type="ORF">AMURIS_01408</name>
</gene>
<evidence type="ECO:0000256" key="1">
    <source>
        <dbReference type="ARBA" id="ARBA00023015"/>
    </source>
</evidence>
<dbReference type="EC" id="2.1.1.-" evidence="6"/>
<evidence type="ECO:0000313" key="6">
    <source>
        <dbReference type="EMBL" id="SOY28697.1"/>
    </source>
</evidence>
<dbReference type="AlphaFoldDB" id="A0A2K4ZDZ7"/>
<dbReference type="GO" id="GO:0043565">
    <property type="term" value="F:sequence-specific DNA binding"/>
    <property type="evidence" value="ECO:0007669"/>
    <property type="project" value="InterPro"/>
</dbReference>
<evidence type="ECO:0000313" key="7">
    <source>
        <dbReference type="Proteomes" id="UP000236311"/>
    </source>
</evidence>
<dbReference type="InterPro" id="IPR018060">
    <property type="entry name" value="HTH_AraC"/>
</dbReference>